<keyword evidence="2" id="KW-1185">Reference proteome</keyword>
<proteinExistence type="predicted"/>
<organism evidence="1 2">
    <name type="scientific">Leucobacter chromiiresistens</name>
    <dbReference type="NCBI Taxonomy" id="1079994"/>
    <lineage>
        <taxon>Bacteria</taxon>
        <taxon>Bacillati</taxon>
        <taxon>Actinomycetota</taxon>
        <taxon>Actinomycetes</taxon>
        <taxon>Micrococcales</taxon>
        <taxon>Microbacteriaceae</taxon>
        <taxon>Leucobacter</taxon>
    </lineage>
</organism>
<gene>
    <name evidence="1" type="ORF">NS354_05350</name>
</gene>
<dbReference type="AlphaFoldDB" id="A0A147EQ60"/>
<name>A0A147EQ60_9MICO</name>
<dbReference type="Proteomes" id="UP000070810">
    <property type="component" value="Unassembled WGS sequence"/>
</dbReference>
<evidence type="ECO:0000313" key="2">
    <source>
        <dbReference type="Proteomes" id="UP000070810"/>
    </source>
</evidence>
<protein>
    <recommendedName>
        <fullName evidence="3">LysR substrate-binding domain-containing protein</fullName>
    </recommendedName>
</protein>
<evidence type="ECO:0008006" key="3">
    <source>
        <dbReference type="Google" id="ProtNLM"/>
    </source>
</evidence>
<evidence type="ECO:0000313" key="1">
    <source>
        <dbReference type="EMBL" id="KTR86350.1"/>
    </source>
</evidence>
<dbReference type="OrthoDB" id="3636008at2"/>
<accession>A0A147EQ60</accession>
<dbReference type="EMBL" id="LDRK01000024">
    <property type="protein sequence ID" value="KTR86350.1"/>
    <property type="molecule type" value="Genomic_DNA"/>
</dbReference>
<dbReference type="RefSeq" id="WP_058593554.1">
    <property type="nucleotide sequence ID" value="NZ_LDRK01000024.1"/>
</dbReference>
<dbReference type="PATRIC" id="fig|1079994.3.peg.1158"/>
<sequence>MLEEWSMLGLGAALLPISRVTEPMHRPVIDEGIEVEIFSEAVWDPASGLARELSALIALMTESSARMMA</sequence>
<reference evidence="1 2" key="1">
    <citation type="journal article" date="2016" name="Front. Microbiol.">
        <title>Genomic Resource of Rice Seed Associated Bacteria.</title>
        <authorList>
            <person name="Midha S."/>
            <person name="Bansal K."/>
            <person name="Sharma S."/>
            <person name="Kumar N."/>
            <person name="Patil P.P."/>
            <person name="Chaudhry V."/>
            <person name="Patil P.B."/>
        </authorList>
    </citation>
    <scope>NUCLEOTIDE SEQUENCE [LARGE SCALE GENOMIC DNA]</scope>
    <source>
        <strain evidence="1 2">NS354</strain>
    </source>
</reference>
<comment type="caution">
    <text evidence="1">The sequence shown here is derived from an EMBL/GenBank/DDBJ whole genome shotgun (WGS) entry which is preliminary data.</text>
</comment>